<evidence type="ECO:0000313" key="2">
    <source>
        <dbReference type="Proteomes" id="UP000438476"/>
    </source>
</evidence>
<dbReference type="OrthoDB" id="7433574at2"/>
<gene>
    <name evidence="1" type="ORF">GRI91_02780</name>
</gene>
<reference evidence="1 2" key="1">
    <citation type="submission" date="2019-12" db="EMBL/GenBank/DDBJ databases">
        <title>Genomic-based taxomic classification of the family Erythrobacteraceae.</title>
        <authorList>
            <person name="Xu L."/>
        </authorList>
    </citation>
    <scope>NUCLEOTIDE SEQUENCE [LARGE SCALE GENOMIC DNA]</scope>
    <source>
        <strain evidence="1 2">LMG 29518</strain>
    </source>
</reference>
<dbReference type="Proteomes" id="UP000438476">
    <property type="component" value="Unassembled WGS sequence"/>
</dbReference>
<name>A0A6I4T3M6_9SPHN</name>
<organism evidence="1 2">
    <name type="scientific">Altericroceibacterium endophyticum</name>
    <dbReference type="NCBI Taxonomy" id="1808508"/>
    <lineage>
        <taxon>Bacteria</taxon>
        <taxon>Pseudomonadati</taxon>
        <taxon>Pseudomonadota</taxon>
        <taxon>Alphaproteobacteria</taxon>
        <taxon>Sphingomonadales</taxon>
        <taxon>Erythrobacteraceae</taxon>
        <taxon>Altericroceibacterium</taxon>
    </lineage>
</organism>
<comment type="caution">
    <text evidence="1">The sequence shown here is derived from an EMBL/GenBank/DDBJ whole genome shotgun (WGS) entry which is preliminary data.</text>
</comment>
<evidence type="ECO:0000313" key="1">
    <source>
        <dbReference type="EMBL" id="MXO64673.1"/>
    </source>
</evidence>
<dbReference type="AlphaFoldDB" id="A0A6I4T3M6"/>
<proteinExistence type="predicted"/>
<keyword evidence="2" id="KW-1185">Reference proteome</keyword>
<protein>
    <submittedName>
        <fullName evidence="1">Uncharacterized protein</fullName>
    </submittedName>
</protein>
<sequence length="75" mass="8563">MHNYVLRHQAADDAGRPIEFQAKNASKALSIAKQQPHSGPLELWQDGERLCVLSEQRFETGEIWTIRQSVSEDRS</sequence>
<dbReference type="EMBL" id="WTYT01000001">
    <property type="protein sequence ID" value="MXO64673.1"/>
    <property type="molecule type" value="Genomic_DNA"/>
</dbReference>
<accession>A0A6I4T3M6</accession>
<dbReference type="RefSeq" id="WP_160735077.1">
    <property type="nucleotide sequence ID" value="NZ_WTYT01000001.1"/>
</dbReference>